<evidence type="ECO:0000313" key="3">
    <source>
        <dbReference type="Proteomes" id="UP000270094"/>
    </source>
</evidence>
<sequence length="135" mass="14515">MSEPETRLPTPGRVPSGSASVGALPPLTLPPPRLDPLAGISSVHHSYASPSLATQVDFLCAYFYDAVAYTAIRYDVACIDAITPQSSDAFSTAEASNGFINWATTASRCASARYNAWTRPDTGTIFSYRHYCAFK</sequence>
<evidence type="ECO:0000256" key="1">
    <source>
        <dbReference type="SAM" id="MobiDB-lite"/>
    </source>
</evidence>
<dbReference type="AlphaFoldDB" id="A0A3P7KSW4"/>
<name>A0A3P7KSW4_STRVU</name>
<dbReference type="OrthoDB" id="5977486at2759"/>
<reference evidence="2 3" key="1">
    <citation type="submission" date="2018-11" db="EMBL/GenBank/DDBJ databases">
        <authorList>
            <consortium name="Pathogen Informatics"/>
        </authorList>
    </citation>
    <scope>NUCLEOTIDE SEQUENCE [LARGE SCALE GENOMIC DNA]</scope>
</reference>
<proteinExistence type="predicted"/>
<accession>A0A3P7KSW4</accession>
<dbReference type="Proteomes" id="UP000270094">
    <property type="component" value="Unassembled WGS sequence"/>
</dbReference>
<dbReference type="EMBL" id="UYYB01015608">
    <property type="protein sequence ID" value="VDM70322.1"/>
    <property type="molecule type" value="Genomic_DNA"/>
</dbReference>
<gene>
    <name evidence="2" type="ORF">SVUK_LOCUS5320</name>
</gene>
<evidence type="ECO:0000313" key="2">
    <source>
        <dbReference type="EMBL" id="VDM70322.1"/>
    </source>
</evidence>
<keyword evidence="3" id="KW-1185">Reference proteome</keyword>
<feature type="region of interest" description="Disordered" evidence="1">
    <location>
        <begin position="1"/>
        <end position="22"/>
    </location>
</feature>
<protein>
    <submittedName>
        <fullName evidence="2">Uncharacterized protein</fullName>
    </submittedName>
</protein>
<organism evidence="2 3">
    <name type="scientific">Strongylus vulgaris</name>
    <name type="common">Blood worm</name>
    <dbReference type="NCBI Taxonomy" id="40348"/>
    <lineage>
        <taxon>Eukaryota</taxon>
        <taxon>Metazoa</taxon>
        <taxon>Ecdysozoa</taxon>
        <taxon>Nematoda</taxon>
        <taxon>Chromadorea</taxon>
        <taxon>Rhabditida</taxon>
        <taxon>Rhabditina</taxon>
        <taxon>Rhabditomorpha</taxon>
        <taxon>Strongyloidea</taxon>
        <taxon>Strongylidae</taxon>
        <taxon>Strongylus</taxon>
    </lineage>
</organism>